<dbReference type="InterPro" id="IPR032710">
    <property type="entry name" value="NTF2-like_dom_sf"/>
</dbReference>
<dbReference type="EMBL" id="UINC01025659">
    <property type="protein sequence ID" value="SVB01638.1"/>
    <property type="molecule type" value="Genomic_DNA"/>
</dbReference>
<organism evidence="2">
    <name type="scientific">marine metagenome</name>
    <dbReference type="NCBI Taxonomy" id="408172"/>
    <lineage>
        <taxon>unclassified sequences</taxon>
        <taxon>metagenomes</taxon>
        <taxon>ecological metagenomes</taxon>
    </lineage>
</organism>
<dbReference type="InterPro" id="IPR027843">
    <property type="entry name" value="DUF4440"/>
</dbReference>
<proteinExistence type="predicted"/>
<dbReference type="AlphaFoldDB" id="A0A382AJJ7"/>
<reference evidence="2" key="1">
    <citation type="submission" date="2018-05" db="EMBL/GenBank/DDBJ databases">
        <authorList>
            <person name="Lanie J.A."/>
            <person name="Ng W.-L."/>
            <person name="Kazmierczak K.M."/>
            <person name="Andrzejewski T.M."/>
            <person name="Davidsen T.M."/>
            <person name="Wayne K.J."/>
            <person name="Tettelin H."/>
            <person name="Glass J.I."/>
            <person name="Rusch D."/>
            <person name="Podicherti R."/>
            <person name="Tsui H.-C.T."/>
            <person name="Winkler M.E."/>
        </authorList>
    </citation>
    <scope>NUCLEOTIDE SEQUENCE</scope>
</reference>
<dbReference type="Pfam" id="PF14534">
    <property type="entry name" value="DUF4440"/>
    <property type="match status" value="1"/>
</dbReference>
<sequence>MNPMAHSLSRVFEAIFVTSVMMICVPNVSAFAQGTQQLLDANGLLDRALENRDHAAVDGLLDPEFSWVFPDGSHYYRPDILRSLPMPRAGIGNSAEVMERI</sequence>
<dbReference type="SUPFAM" id="SSF54427">
    <property type="entry name" value="NTF2-like"/>
    <property type="match status" value="1"/>
</dbReference>
<dbReference type="Gene3D" id="3.10.450.50">
    <property type="match status" value="1"/>
</dbReference>
<protein>
    <recommendedName>
        <fullName evidence="1">DUF4440 domain-containing protein</fullName>
    </recommendedName>
</protein>
<accession>A0A382AJJ7</accession>
<name>A0A382AJJ7_9ZZZZ</name>
<gene>
    <name evidence="2" type="ORF">METZ01_LOCUS154492</name>
</gene>
<evidence type="ECO:0000259" key="1">
    <source>
        <dbReference type="Pfam" id="PF14534"/>
    </source>
</evidence>
<feature type="domain" description="DUF4440" evidence="1">
    <location>
        <begin position="45"/>
        <end position="90"/>
    </location>
</feature>
<evidence type="ECO:0000313" key="2">
    <source>
        <dbReference type="EMBL" id="SVB01638.1"/>
    </source>
</evidence>
<feature type="non-terminal residue" evidence="2">
    <location>
        <position position="101"/>
    </location>
</feature>